<feature type="region of interest" description="Disordered" evidence="1">
    <location>
        <begin position="82"/>
        <end position="102"/>
    </location>
</feature>
<dbReference type="EMBL" id="MCOG01000021">
    <property type="protein sequence ID" value="ORY76815.1"/>
    <property type="molecule type" value="Genomic_DNA"/>
</dbReference>
<gene>
    <name evidence="3" type="ORF">LY90DRAFT_665536</name>
</gene>
<proteinExistence type="predicted"/>
<reference evidence="3 4" key="1">
    <citation type="submission" date="2016-08" db="EMBL/GenBank/DDBJ databases">
        <title>A Parts List for Fungal Cellulosomes Revealed by Comparative Genomics.</title>
        <authorList>
            <consortium name="DOE Joint Genome Institute"/>
            <person name="Haitjema C.H."/>
            <person name="Gilmore S.P."/>
            <person name="Henske J.K."/>
            <person name="Solomon K.V."/>
            <person name="De Groot R."/>
            <person name="Kuo A."/>
            <person name="Mondo S.J."/>
            <person name="Salamov A.A."/>
            <person name="Labutti K."/>
            <person name="Zhao Z."/>
            <person name="Chiniquy J."/>
            <person name="Barry K."/>
            <person name="Brewer H.M."/>
            <person name="Purvine S.O."/>
            <person name="Wright A.T."/>
            <person name="Boxma B."/>
            <person name="Van Alen T."/>
            <person name="Hackstein J.H."/>
            <person name="Baker S.E."/>
            <person name="Grigoriev I.V."/>
            <person name="O'Malley M.A."/>
        </authorList>
    </citation>
    <scope>NUCLEOTIDE SEQUENCE [LARGE SCALE GENOMIC DNA]</scope>
    <source>
        <strain evidence="3 4">G1</strain>
    </source>
</reference>
<evidence type="ECO:0000313" key="4">
    <source>
        <dbReference type="Proteomes" id="UP000193920"/>
    </source>
</evidence>
<feature type="signal peptide" evidence="2">
    <location>
        <begin position="1"/>
        <end position="18"/>
    </location>
</feature>
<evidence type="ECO:0000313" key="3">
    <source>
        <dbReference type="EMBL" id="ORY76815.1"/>
    </source>
</evidence>
<keyword evidence="2" id="KW-0732">Signal</keyword>
<dbReference type="AlphaFoldDB" id="A0A1Y2F1H2"/>
<feature type="compositionally biased region" description="Polar residues" evidence="1">
    <location>
        <begin position="29"/>
        <end position="40"/>
    </location>
</feature>
<evidence type="ECO:0000256" key="2">
    <source>
        <dbReference type="SAM" id="SignalP"/>
    </source>
</evidence>
<keyword evidence="4" id="KW-1185">Reference proteome</keyword>
<name>A0A1Y2F1H2_9FUNG</name>
<sequence>MNKYTILYLFALIALAYAQNTAKSIPTEIANGSSDSQETPVVSAPKTKLPPNEYLASKGITTTIQAQPTKALPTKLVQANGGAQATTVHPASPATPTPVKAGNNTVANTTSDAVKVTGTLLAAIVASVMALY</sequence>
<feature type="chain" id="PRO_5013005627" evidence="2">
    <location>
        <begin position="19"/>
        <end position="132"/>
    </location>
</feature>
<comment type="caution">
    <text evidence="3">The sequence shown here is derived from an EMBL/GenBank/DDBJ whole genome shotgun (WGS) entry which is preliminary data.</text>
</comment>
<organism evidence="3 4">
    <name type="scientific">Neocallimastix californiae</name>
    <dbReference type="NCBI Taxonomy" id="1754190"/>
    <lineage>
        <taxon>Eukaryota</taxon>
        <taxon>Fungi</taxon>
        <taxon>Fungi incertae sedis</taxon>
        <taxon>Chytridiomycota</taxon>
        <taxon>Chytridiomycota incertae sedis</taxon>
        <taxon>Neocallimastigomycetes</taxon>
        <taxon>Neocallimastigales</taxon>
        <taxon>Neocallimastigaceae</taxon>
        <taxon>Neocallimastix</taxon>
    </lineage>
</organism>
<dbReference type="Proteomes" id="UP000193920">
    <property type="component" value="Unassembled WGS sequence"/>
</dbReference>
<evidence type="ECO:0000256" key="1">
    <source>
        <dbReference type="SAM" id="MobiDB-lite"/>
    </source>
</evidence>
<protein>
    <submittedName>
        <fullName evidence="3">Uncharacterized protein</fullName>
    </submittedName>
</protein>
<accession>A0A1Y2F1H2</accession>
<feature type="region of interest" description="Disordered" evidence="1">
    <location>
        <begin position="29"/>
        <end position="48"/>
    </location>
</feature>